<evidence type="ECO:0000313" key="4">
    <source>
        <dbReference type="Proteomes" id="UP001151071"/>
    </source>
</evidence>
<evidence type="ECO:0000259" key="2">
    <source>
        <dbReference type="Pfam" id="PF04235"/>
    </source>
</evidence>
<feature type="transmembrane region" description="Helical" evidence="1">
    <location>
        <begin position="351"/>
        <end position="372"/>
    </location>
</feature>
<feature type="transmembrane region" description="Helical" evidence="1">
    <location>
        <begin position="325"/>
        <end position="345"/>
    </location>
</feature>
<dbReference type="PANTHER" id="PTHR30590:SF3">
    <property type="entry name" value="HYPOTHETICAL MEMBRANE SPANNING PROTEIN"/>
    <property type="match status" value="1"/>
</dbReference>
<dbReference type="PANTHER" id="PTHR30590">
    <property type="entry name" value="INNER MEMBRANE PROTEIN"/>
    <property type="match status" value="1"/>
</dbReference>
<comment type="caution">
    <text evidence="3">The sequence shown here is derived from an EMBL/GenBank/DDBJ whole genome shotgun (WGS) entry which is preliminary data.</text>
</comment>
<dbReference type="Proteomes" id="UP001151071">
    <property type="component" value="Unassembled WGS sequence"/>
</dbReference>
<dbReference type="InterPro" id="IPR007349">
    <property type="entry name" value="DUF418"/>
</dbReference>
<dbReference type="AlphaFoldDB" id="A0A9X3Z209"/>
<dbReference type="InterPro" id="IPR052529">
    <property type="entry name" value="Bact_Transport_Assoc"/>
</dbReference>
<protein>
    <submittedName>
        <fullName evidence="3">DUF418 domain-containing protein</fullName>
    </submittedName>
</protein>
<keyword evidence="4" id="KW-1185">Reference proteome</keyword>
<keyword evidence="1" id="KW-0472">Membrane</keyword>
<evidence type="ECO:0000313" key="3">
    <source>
        <dbReference type="EMBL" id="MDA5107119.1"/>
    </source>
</evidence>
<feature type="transmembrane region" description="Helical" evidence="1">
    <location>
        <begin position="20"/>
        <end position="38"/>
    </location>
</feature>
<keyword evidence="1" id="KW-0812">Transmembrane</keyword>
<feature type="transmembrane region" description="Helical" evidence="1">
    <location>
        <begin position="152"/>
        <end position="170"/>
    </location>
</feature>
<feature type="transmembrane region" description="Helical" evidence="1">
    <location>
        <begin position="212"/>
        <end position="229"/>
    </location>
</feature>
<feature type="transmembrane region" description="Helical" evidence="1">
    <location>
        <begin position="125"/>
        <end position="140"/>
    </location>
</feature>
<evidence type="ECO:0000256" key="1">
    <source>
        <dbReference type="SAM" id="Phobius"/>
    </source>
</evidence>
<reference evidence="3" key="1">
    <citation type="submission" date="2022-12" db="EMBL/GenBank/DDBJ databases">
        <title>Draft genome sequence of the thermophilic strain Brevibacillus thermoruber HT42, isolated from Los Humeros, Puebla, Mexico, with biotechnological potential.</title>
        <authorList>
            <person name="Lara Sanchez J."/>
            <person name="Solis Palacios R."/>
            <person name="Bustos Baena A.S."/>
            <person name="Ruz Baez A.E."/>
            <person name="Espinosa Luna G."/>
            <person name="Oliart Ros R.M."/>
        </authorList>
    </citation>
    <scope>NUCLEOTIDE SEQUENCE</scope>
    <source>
        <strain evidence="3">HT42</strain>
    </source>
</reference>
<gene>
    <name evidence="3" type="ORF">O3V59_01980</name>
</gene>
<accession>A0A9X3Z209</accession>
<dbReference type="Pfam" id="PF04235">
    <property type="entry name" value="DUF418"/>
    <property type="match status" value="1"/>
</dbReference>
<feature type="transmembrane region" description="Helical" evidence="1">
    <location>
        <begin position="72"/>
        <end position="89"/>
    </location>
</feature>
<name>A0A9X3Z209_9BACL</name>
<feature type="domain" description="DUF418" evidence="2">
    <location>
        <begin position="230"/>
        <end position="390"/>
    </location>
</feature>
<organism evidence="3 4">
    <name type="scientific">Brevibacillus thermoruber</name>
    <dbReference type="NCBI Taxonomy" id="33942"/>
    <lineage>
        <taxon>Bacteria</taxon>
        <taxon>Bacillati</taxon>
        <taxon>Bacillota</taxon>
        <taxon>Bacilli</taxon>
        <taxon>Bacillales</taxon>
        <taxon>Paenibacillaceae</taxon>
        <taxon>Brevibacillus</taxon>
    </lineage>
</organism>
<dbReference type="RefSeq" id="WP_271139377.1">
    <property type="nucleotide sequence ID" value="NZ_JAPYYP010000002.1"/>
</dbReference>
<sequence length="397" mass="45464">MTRVKASPVSAEERIAELDVLRGFALFGIFLVNMPTFLQPDLFLPEDRLPLSHTALDEWIRLLFDMFVQAKFYTIFSFLFGAGFYLFMSRAEQKGHPATRLYLRRLTVLMLFGVVHLLFFWYGDILHTYALAGLCLLWFYKRQEASIRRAALLLLIGWNLLMALTLLVPGESSYSAETWQRAREAITVYNQGGPAEWLQFRWTHEIPIVLEYEWMNVLSVLPLFLLGLYAAKKGVFHRPEQHAAAIKRVWLLALAASVPLVAMIPPVQSGAVDLPAPPELAVLVFIEWSGLSLCALYITSLLLLLRTGRGRKLLAPLAPVGRMALTNYLAQTVLSLGIARLFHLYGQAEMWLGLVLCLVIFPLQTAWSRWWLSRYRFGPLEWLWRCLTYGFVPPMKR</sequence>
<feature type="transmembrane region" description="Helical" evidence="1">
    <location>
        <begin position="101"/>
        <end position="119"/>
    </location>
</feature>
<feature type="transmembrane region" description="Helical" evidence="1">
    <location>
        <begin position="280"/>
        <end position="305"/>
    </location>
</feature>
<proteinExistence type="predicted"/>
<feature type="transmembrane region" description="Helical" evidence="1">
    <location>
        <begin position="249"/>
        <end position="268"/>
    </location>
</feature>
<keyword evidence="1" id="KW-1133">Transmembrane helix</keyword>
<dbReference type="EMBL" id="JAPYYP010000002">
    <property type="protein sequence ID" value="MDA5107119.1"/>
    <property type="molecule type" value="Genomic_DNA"/>
</dbReference>